<dbReference type="Proteomes" id="UP000037247">
    <property type="component" value="Unassembled WGS sequence"/>
</dbReference>
<evidence type="ECO:0008006" key="3">
    <source>
        <dbReference type="Google" id="ProtNLM"/>
    </source>
</evidence>
<evidence type="ECO:0000313" key="2">
    <source>
        <dbReference type="Proteomes" id="UP000037247"/>
    </source>
</evidence>
<organism evidence="1 2">
    <name type="scientific">Gordonia jacobaea</name>
    <dbReference type="NCBI Taxonomy" id="122202"/>
    <lineage>
        <taxon>Bacteria</taxon>
        <taxon>Bacillati</taxon>
        <taxon>Actinomycetota</taxon>
        <taxon>Actinomycetes</taxon>
        <taxon>Mycobacteriales</taxon>
        <taxon>Gordoniaceae</taxon>
        <taxon>Gordonia</taxon>
    </lineage>
</organism>
<evidence type="ECO:0000313" key="1">
    <source>
        <dbReference type="EMBL" id="KNA93358.1"/>
    </source>
</evidence>
<accession>A0ABR5IID6</accession>
<name>A0ABR5IID6_9ACTN</name>
<reference evidence="1 2" key="1">
    <citation type="submission" date="2015-05" db="EMBL/GenBank/DDBJ databases">
        <title>Draft genome sequence of the bacterium Gordonia jacobaea a new member of the Gordonia genus.</title>
        <authorList>
            <person name="Jimenez-Galisteo G."/>
            <person name="Dominguez A."/>
            <person name="Munoz E."/>
            <person name="Vinas M."/>
        </authorList>
    </citation>
    <scope>NUCLEOTIDE SEQUENCE [LARGE SCALE GENOMIC DNA]</scope>
    <source>
        <strain evidence="2">mv1</strain>
    </source>
</reference>
<comment type="caution">
    <text evidence="1">The sequence shown here is derived from an EMBL/GenBank/DDBJ whole genome shotgun (WGS) entry which is preliminary data.</text>
</comment>
<sequence length="86" mass="9543">MQQLIRTFYFDTALSASEAAMRSVLAVAPRSHIVFGSDWPFSQAVFLEGSGDPAPGLSKVFTTDQRYEVERINPLQQLPRLRAAVS</sequence>
<gene>
    <name evidence="1" type="ORF">ABW18_02940</name>
</gene>
<dbReference type="Gene3D" id="3.20.20.140">
    <property type="entry name" value="Metal-dependent hydrolases"/>
    <property type="match status" value="1"/>
</dbReference>
<protein>
    <recommendedName>
        <fullName evidence="3">Amidohydrolase-related domain-containing protein</fullName>
    </recommendedName>
</protein>
<dbReference type="InterPro" id="IPR032466">
    <property type="entry name" value="Metal_Hydrolase"/>
</dbReference>
<dbReference type="SUPFAM" id="SSF51556">
    <property type="entry name" value="Metallo-dependent hydrolases"/>
    <property type="match status" value="1"/>
</dbReference>
<keyword evidence="2" id="KW-1185">Reference proteome</keyword>
<proteinExistence type="predicted"/>
<dbReference type="EMBL" id="LDTZ01000013">
    <property type="protein sequence ID" value="KNA93358.1"/>
    <property type="molecule type" value="Genomic_DNA"/>
</dbReference>